<dbReference type="AlphaFoldDB" id="C3ZLD2"/>
<organism>
    <name type="scientific">Branchiostoma floridae</name>
    <name type="common">Florida lancelet</name>
    <name type="synonym">Amphioxus</name>
    <dbReference type="NCBI Taxonomy" id="7739"/>
    <lineage>
        <taxon>Eukaryota</taxon>
        <taxon>Metazoa</taxon>
        <taxon>Chordata</taxon>
        <taxon>Cephalochordata</taxon>
        <taxon>Leptocardii</taxon>
        <taxon>Amphioxiformes</taxon>
        <taxon>Branchiostomatidae</taxon>
        <taxon>Branchiostoma</taxon>
    </lineage>
</organism>
<name>C3ZLD2_BRAFL</name>
<evidence type="ECO:0000313" key="2">
    <source>
        <dbReference type="EMBL" id="EEN46814.1"/>
    </source>
</evidence>
<gene>
    <name evidence="2" type="ORF">BRAFLDRAFT_78219</name>
</gene>
<keyword evidence="1" id="KW-0812">Transmembrane</keyword>
<sequence>MDFLVLCLLVVVVLLLASVFRMLSDTQVPYFTAIIIVLCLIPLGNIYNNAKMLDLQHKRADLHHKMVEYRRQKVEFMQNILTATDTYTQVTQESGLLWGVKRVITHTVQKLKYTPEQVHAYIGRMYDRDLEWQQDED</sequence>
<dbReference type="InParanoid" id="C3ZLD2"/>
<keyword evidence="1" id="KW-1133">Transmembrane helix</keyword>
<proteinExistence type="predicted"/>
<feature type="transmembrane region" description="Helical" evidence="1">
    <location>
        <begin position="31"/>
        <end position="50"/>
    </location>
</feature>
<evidence type="ECO:0000256" key="1">
    <source>
        <dbReference type="SAM" id="Phobius"/>
    </source>
</evidence>
<reference evidence="2" key="1">
    <citation type="journal article" date="2008" name="Nature">
        <title>The amphioxus genome and the evolution of the chordate karyotype.</title>
        <authorList>
            <consortium name="US DOE Joint Genome Institute (JGI-PGF)"/>
            <person name="Putnam N.H."/>
            <person name="Butts T."/>
            <person name="Ferrier D.E.K."/>
            <person name="Furlong R.F."/>
            <person name="Hellsten U."/>
            <person name="Kawashima T."/>
            <person name="Robinson-Rechavi M."/>
            <person name="Shoguchi E."/>
            <person name="Terry A."/>
            <person name="Yu J.-K."/>
            <person name="Benito-Gutierrez E.L."/>
            <person name="Dubchak I."/>
            <person name="Garcia-Fernandez J."/>
            <person name="Gibson-Brown J.J."/>
            <person name="Grigoriev I.V."/>
            <person name="Horton A.C."/>
            <person name="de Jong P.J."/>
            <person name="Jurka J."/>
            <person name="Kapitonov V.V."/>
            <person name="Kohara Y."/>
            <person name="Kuroki Y."/>
            <person name="Lindquist E."/>
            <person name="Lucas S."/>
            <person name="Osoegawa K."/>
            <person name="Pennacchio L.A."/>
            <person name="Salamov A.A."/>
            <person name="Satou Y."/>
            <person name="Sauka-Spengler T."/>
            <person name="Schmutz J."/>
            <person name="Shin-I T."/>
            <person name="Toyoda A."/>
            <person name="Bronner-Fraser M."/>
            <person name="Fujiyama A."/>
            <person name="Holland L.Z."/>
            <person name="Holland P.W.H."/>
            <person name="Satoh N."/>
            <person name="Rokhsar D.S."/>
        </authorList>
    </citation>
    <scope>NUCLEOTIDE SEQUENCE [LARGE SCALE GENOMIC DNA]</scope>
    <source>
        <strain evidence="2">S238N-H82</strain>
        <tissue evidence="2">Testes</tissue>
    </source>
</reference>
<keyword evidence="1" id="KW-0472">Membrane</keyword>
<dbReference type="EMBL" id="GG666640">
    <property type="protein sequence ID" value="EEN46814.1"/>
    <property type="molecule type" value="Genomic_DNA"/>
</dbReference>
<accession>C3ZLD2</accession>
<protein>
    <submittedName>
        <fullName evidence="2">Uncharacterized protein</fullName>
    </submittedName>
</protein>